<dbReference type="KEGG" id="aplc:110986681"/>
<evidence type="ECO:0000256" key="4">
    <source>
        <dbReference type="ARBA" id="ARBA00022692"/>
    </source>
</evidence>
<sequence>MAAPDEHCEAEVVAGAKGDLNIDVFNKCVESSDSKYSDLLPFFKGSVFMVSVAGIAMISGFGLTMATAKRKHPGSFSKGILPNPSVSIHESGASLGMRALLWGSLFAVTGFGTLTFAVCKVMGFNSVEDFKKKFQSVAPRVRRNPNSEPEEVTLRKLHQEILEEDT</sequence>
<evidence type="ECO:0000256" key="9">
    <source>
        <dbReference type="ARBA" id="ARBA00045905"/>
    </source>
</evidence>
<dbReference type="OrthoDB" id="2378895at2759"/>
<dbReference type="AlphaFoldDB" id="A0A8B7ZHY1"/>
<organism evidence="11 12">
    <name type="scientific">Acanthaster planci</name>
    <name type="common">Crown-of-thorns starfish</name>
    <dbReference type="NCBI Taxonomy" id="133434"/>
    <lineage>
        <taxon>Eukaryota</taxon>
        <taxon>Metazoa</taxon>
        <taxon>Echinodermata</taxon>
        <taxon>Eleutherozoa</taxon>
        <taxon>Asterozoa</taxon>
        <taxon>Asteroidea</taxon>
        <taxon>Valvatacea</taxon>
        <taxon>Valvatida</taxon>
        <taxon>Acanthasteridae</taxon>
        <taxon>Acanthaster</taxon>
    </lineage>
</organism>
<dbReference type="GO" id="GO:0005743">
    <property type="term" value="C:mitochondrial inner membrane"/>
    <property type="evidence" value="ECO:0007669"/>
    <property type="project" value="UniProtKB-SubCell"/>
</dbReference>
<comment type="similarity">
    <text evidence="2">Belongs to the TMEM242 family.</text>
</comment>
<protein>
    <recommendedName>
        <fullName evidence="3">Transmembrane protein 242</fullName>
    </recommendedName>
</protein>
<evidence type="ECO:0000256" key="3">
    <source>
        <dbReference type="ARBA" id="ARBA00013934"/>
    </source>
</evidence>
<evidence type="ECO:0000256" key="2">
    <source>
        <dbReference type="ARBA" id="ARBA00007570"/>
    </source>
</evidence>
<keyword evidence="8 10" id="KW-0472">Membrane</keyword>
<accession>A0A8B7ZHY1</accession>
<evidence type="ECO:0000256" key="10">
    <source>
        <dbReference type="SAM" id="Phobius"/>
    </source>
</evidence>
<proteinExistence type="inferred from homology"/>
<evidence type="ECO:0000313" key="12">
    <source>
        <dbReference type="RefSeq" id="XP_022104470.1"/>
    </source>
</evidence>
<dbReference type="RefSeq" id="XP_022104470.1">
    <property type="nucleotide sequence ID" value="XM_022248778.1"/>
</dbReference>
<dbReference type="PANTHER" id="PTHR13141">
    <property type="entry name" value="TRANSMEMBRANE PROTEIN 242"/>
    <property type="match status" value="1"/>
</dbReference>
<comment type="subcellular location">
    <subcellularLocation>
        <location evidence="1">Mitochondrion inner membrane</location>
        <topology evidence="1">Multi-pass membrane protein</topology>
    </subcellularLocation>
</comment>
<dbReference type="InterPro" id="IPR009792">
    <property type="entry name" value="TMEM242"/>
</dbReference>
<keyword evidence="6 10" id="KW-1133">Transmembrane helix</keyword>
<keyword evidence="4 10" id="KW-0812">Transmembrane</keyword>
<evidence type="ECO:0000256" key="7">
    <source>
        <dbReference type="ARBA" id="ARBA00023128"/>
    </source>
</evidence>
<keyword evidence="7" id="KW-0496">Mitochondrion</keyword>
<comment type="function">
    <text evidence="9">Scaffold protein that participates in the c-ring assembly of mitochondrial ATP synthase (F(1)F(0) ATP synthase or complex V) by facilitating the membrane insertion and oligomer formation of the subunit c/ATP5MC3. Participates in the incorporation of the c-ring into vestigial complexes. Additionally influences the incorporation of subunits MT-ATP6, MT-ATP8, ATP5MJ, and ATP5MK in the ATP synthase.</text>
</comment>
<evidence type="ECO:0000313" key="11">
    <source>
        <dbReference type="Proteomes" id="UP000694845"/>
    </source>
</evidence>
<evidence type="ECO:0000256" key="8">
    <source>
        <dbReference type="ARBA" id="ARBA00023136"/>
    </source>
</evidence>
<evidence type="ECO:0000256" key="5">
    <source>
        <dbReference type="ARBA" id="ARBA00022792"/>
    </source>
</evidence>
<reference evidence="12" key="1">
    <citation type="submission" date="2025-08" db="UniProtKB">
        <authorList>
            <consortium name="RefSeq"/>
        </authorList>
    </citation>
    <scope>IDENTIFICATION</scope>
</reference>
<dbReference type="PANTHER" id="PTHR13141:SF4">
    <property type="entry name" value="TRANSMEMBRANE PROTEIN 242"/>
    <property type="match status" value="1"/>
</dbReference>
<feature type="transmembrane region" description="Helical" evidence="10">
    <location>
        <begin position="99"/>
        <end position="118"/>
    </location>
</feature>
<evidence type="ECO:0000256" key="1">
    <source>
        <dbReference type="ARBA" id="ARBA00004448"/>
    </source>
</evidence>
<gene>
    <name evidence="12" type="primary">LOC110986681</name>
</gene>
<dbReference type="Pfam" id="PF07096">
    <property type="entry name" value="DUF1358"/>
    <property type="match status" value="1"/>
</dbReference>
<keyword evidence="11" id="KW-1185">Reference proteome</keyword>
<keyword evidence="5" id="KW-0999">Mitochondrion inner membrane</keyword>
<dbReference type="GeneID" id="110986681"/>
<feature type="transmembrane region" description="Helical" evidence="10">
    <location>
        <begin position="47"/>
        <end position="68"/>
    </location>
</feature>
<evidence type="ECO:0000256" key="6">
    <source>
        <dbReference type="ARBA" id="ARBA00022989"/>
    </source>
</evidence>
<name>A0A8B7ZHY1_ACAPL</name>
<dbReference type="Proteomes" id="UP000694845">
    <property type="component" value="Unplaced"/>
</dbReference>